<dbReference type="InterPro" id="IPR055355">
    <property type="entry name" value="ZP-C"/>
</dbReference>
<sequence length="152" mass="17861">MVSCHYRINDTFLLSFSTKPNPDIHVDSATGVLVVRIQLAQDSSYGIFYKDDQYPVVKYLREPLYFEVALMQSTDPQVELFLENCWATYEQERTSLPKWDLIVDSCENPADPYQITFHPVYADERVQFRSHFKRFEVRMFSFTAEDVPLKGQ</sequence>
<reference evidence="3" key="1">
    <citation type="thesis" date="2021" institute="BYU ScholarsArchive" country="Provo, UT, USA">
        <title>Applications of and Algorithms for Genome Assembly and Genomic Analyses with an Emphasis on Marine Teleosts.</title>
        <authorList>
            <person name="Pickett B.D."/>
        </authorList>
    </citation>
    <scope>NUCLEOTIDE SEQUENCE</scope>
    <source>
        <strain evidence="3">HI-2016</strain>
    </source>
</reference>
<dbReference type="Proteomes" id="UP000824540">
    <property type="component" value="Unassembled WGS sequence"/>
</dbReference>
<dbReference type="EMBL" id="JAFBMS010000013">
    <property type="protein sequence ID" value="KAG9347318.1"/>
    <property type="molecule type" value="Genomic_DNA"/>
</dbReference>
<evidence type="ECO:0000313" key="3">
    <source>
        <dbReference type="EMBL" id="KAG9347318.1"/>
    </source>
</evidence>
<keyword evidence="1" id="KW-1015">Disulfide bond</keyword>
<feature type="non-terminal residue" evidence="3">
    <location>
        <position position="1"/>
    </location>
</feature>
<proteinExistence type="predicted"/>
<dbReference type="Gene3D" id="2.60.40.4100">
    <property type="entry name" value="Zona pellucida, ZP-C domain"/>
    <property type="match status" value="1"/>
</dbReference>
<name>A0A8T2PCU0_9TELE</name>
<dbReference type="PANTHER" id="PTHR47130">
    <property type="entry name" value="SI:DKEY-19B23.11-RELATED"/>
    <property type="match status" value="1"/>
</dbReference>
<organism evidence="3 4">
    <name type="scientific">Albula glossodonta</name>
    <name type="common">roundjaw bonefish</name>
    <dbReference type="NCBI Taxonomy" id="121402"/>
    <lineage>
        <taxon>Eukaryota</taxon>
        <taxon>Metazoa</taxon>
        <taxon>Chordata</taxon>
        <taxon>Craniata</taxon>
        <taxon>Vertebrata</taxon>
        <taxon>Euteleostomi</taxon>
        <taxon>Actinopterygii</taxon>
        <taxon>Neopterygii</taxon>
        <taxon>Teleostei</taxon>
        <taxon>Albuliformes</taxon>
        <taxon>Albulidae</taxon>
        <taxon>Albula</taxon>
    </lineage>
</organism>
<dbReference type="InterPro" id="IPR001507">
    <property type="entry name" value="ZP_dom"/>
</dbReference>
<dbReference type="PANTHER" id="PTHR47130:SF3">
    <property type="entry name" value="ZONA PELLUCIDA PROTEIN"/>
    <property type="match status" value="1"/>
</dbReference>
<dbReference type="AlphaFoldDB" id="A0A8T2PCU0"/>
<evidence type="ECO:0000256" key="1">
    <source>
        <dbReference type="ARBA" id="ARBA00023157"/>
    </source>
</evidence>
<dbReference type="OrthoDB" id="9944868at2759"/>
<dbReference type="InterPro" id="IPR042235">
    <property type="entry name" value="ZP-C_dom"/>
</dbReference>
<comment type="caution">
    <text evidence="3">The sequence shown here is derived from an EMBL/GenBank/DDBJ whole genome shotgun (WGS) entry which is preliminary data.</text>
</comment>
<evidence type="ECO:0000259" key="2">
    <source>
        <dbReference type="PROSITE" id="PS51034"/>
    </source>
</evidence>
<keyword evidence="4" id="KW-1185">Reference proteome</keyword>
<accession>A0A8T2PCU0</accession>
<evidence type="ECO:0000313" key="4">
    <source>
        <dbReference type="Proteomes" id="UP000824540"/>
    </source>
</evidence>
<protein>
    <recommendedName>
        <fullName evidence="2">ZP domain-containing protein</fullName>
    </recommendedName>
</protein>
<feature type="domain" description="ZP" evidence="2">
    <location>
        <begin position="1"/>
        <end position="152"/>
    </location>
</feature>
<dbReference type="Pfam" id="PF00100">
    <property type="entry name" value="Zona_pellucida"/>
    <property type="match status" value="1"/>
</dbReference>
<dbReference type="PROSITE" id="PS51034">
    <property type="entry name" value="ZP_2"/>
    <property type="match status" value="1"/>
</dbReference>
<gene>
    <name evidence="3" type="ORF">JZ751_004885</name>
</gene>